<accession>A0A5E7EZH1</accession>
<feature type="compositionally biased region" description="Polar residues" evidence="1">
    <location>
        <begin position="157"/>
        <end position="169"/>
    </location>
</feature>
<dbReference type="Proteomes" id="UP000337909">
    <property type="component" value="Unassembled WGS sequence"/>
</dbReference>
<organism evidence="2 3">
    <name type="scientific">Pseudomonas fluorescens</name>
    <dbReference type="NCBI Taxonomy" id="294"/>
    <lineage>
        <taxon>Bacteria</taxon>
        <taxon>Pseudomonadati</taxon>
        <taxon>Pseudomonadota</taxon>
        <taxon>Gammaproteobacteria</taxon>
        <taxon>Pseudomonadales</taxon>
        <taxon>Pseudomonadaceae</taxon>
        <taxon>Pseudomonas</taxon>
    </lineage>
</organism>
<reference evidence="2 3" key="1">
    <citation type="submission" date="2019-09" db="EMBL/GenBank/DDBJ databases">
        <authorList>
            <person name="Chandra G."/>
            <person name="Truman W A."/>
        </authorList>
    </citation>
    <scope>NUCLEOTIDE SEQUENCE [LARGE SCALE GENOMIC DNA]</scope>
    <source>
        <strain evidence="2">PS691</strain>
    </source>
</reference>
<evidence type="ECO:0000313" key="3">
    <source>
        <dbReference type="Proteomes" id="UP000337909"/>
    </source>
</evidence>
<evidence type="ECO:0000256" key="1">
    <source>
        <dbReference type="SAM" id="MobiDB-lite"/>
    </source>
</evidence>
<feature type="region of interest" description="Disordered" evidence="1">
    <location>
        <begin position="146"/>
        <end position="169"/>
    </location>
</feature>
<name>A0A5E7EZH1_PSEFL</name>
<gene>
    <name evidence="2" type="ORF">PS691_05037</name>
</gene>
<protein>
    <submittedName>
        <fullName evidence="2">Uncharacterized protein</fullName>
    </submittedName>
</protein>
<dbReference type="AlphaFoldDB" id="A0A5E7EZH1"/>
<dbReference type="EMBL" id="CABVHQ010000074">
    <property type="protein sequence ID" value="VVO32259.1"/>
    <property type="molecule type" value="Genomic_DNA"/>
</dbReference>
<sequence>MSKQPQRHSQTAAITLAQLAALAGRDPSYFSLHRNELPDPVPIHTGAEGRPQLAYSLEQIAALIVERVGHLDESIVRLRLALSGHRPPIEKDRAAMLSPKNLHKYSMVTFEDGGHIVLHDDQILSELPSDIATKVRSAITSKHAQVSASRCARRTRSNTVTTPSGDESQ</sequence>
<evidence type="ECO:0000313" key="2">
    <source>
        <dbReference type="EMBL" id="VVO32259.1"/>
    </source>
</evidence>
<dbReference type="OrthoDB" id="9957965at2"/>
<proteinExistence type="predicted"/>
<dbReference type="RefSeq" id="WP_150644854.1">
    <property type="nucleotide sequence ID" value="NZ_CABVHQ010000074.1"/>
</dbReference>